<dbReference type="STRING" id="554055.A0A2P6UZA2"/>
<keyword evidence="3" id="KW-0547">Nucleotide-binding</keyword>
<dbReference type="InterPro" id="IPR046868">
    <property type="entry name" value="BAR_4"/>
</dbReference>
<evidence type="ECO:0000256" key="3">
    <source>
        <dbReference type="ARBA" id="ARBA00022741"/>
    </source>
</evidence>
<evidence type="ECO:0000256" key="6">
    <source>
        <dbReference type="SAM" id="MobiDB-lite"/>
    </source>
</evidence>
<feature type="region of interest" description="Disordered" evidence="6">
    <location>
        <begin position="811"/>
        <end position="863"/>
    </location>
</feature>
<dbReference type="InterPro" id="IPR011009">
    <property type="entry name" value="Kinase-like_dom_sf"/>
</dbReference>
<dbReference type="GO" id="GO:0035556">
    <property type="term" value="P:intracellular signal transduction"/>
    <property type="evidence" value="ECO:0007669"/>
    <property type="project" value="TreeGrafter"/>
</dbReference>
<dbReference type="PROSITE" id="PS50003">
    <property type="entry name" value="PH_DOMAIN"/>
    <property type="match status" value="1"/>
</dbReference>
<dbReference type="PANTHER" id="PTHR24346:SF82">
    <property type="entry name" value="KP78A-RELATED"/>
    <property type="match status" value="1"/>
</dbReference>
<evidence type="ECO:0000313" key="10">
    <source>
        <dbReference type="Proteomes" id="UP000239649"/>
    </source>
</evidence>
<dbReference type="PROSITE" id="PS50011">
    <property type="entry name" value="PROTEIN_KINASE_DOM"/>
    <property type="match status" value="1"/>
</dbReference>
<feature type="region of interest" description="Disordered" evidence="6">
    <location>
        <begin position="304"/>
        <end position="341"/>
    </location>
</feature>
<dbReference type="SUPFAM" id="SSF103657">
    <property type="entry name" value="BAR/IMD domain-like"/>
    <property type="match status" value="1"/>
</dbReference>
<evidence type="ECO:0000313" key="9">
    <source>
        <dbReference type="EMBL" id="PSC67166.1"/>
    </source>
</evidence>
<dbReference type="Proteomes" id="UP000239649">
    <property type="component" value="Unassembled WGS sequence"/>
</dbReference>
<feature type="compositionally biased region" description="Low complexity" evidence="6">
    <location>
        <begin position="811"/>
        <end position="825"/>
    </location>
</feature>
<dbReference type="Gene3D" id="1.10.510.10">
    <property type="entry name" value="Transferase(Phosphotransferase) domain 1"/>
    <property type="match status" value="1"/>
</dbReference>
<dbReference type="AlphaFoldDB" id="A0A2P6UZA2"/>
<gene>
    <name evidence="9" type="ORF">C2E20_9139</name>
</gene>
<dbReference type="GO" id="GO:0005737">
    <property type="term" value="C:cytoplasm"/>
    <property type="evidence" value="ECO:0007669"/>
    <property type="project" value="TreeGrafter"/>
</dbReference>
<dbReference type="SUPFAM" id="SSF56112">
    <property type="entry name" value="Protein kinase-like (PK-like)"/>
    <property type="match status" value="1"/>
</dbReference>
<evidence type="ECO:0000256" key="4">
    <source>
        <dbReference type="ARBA" id="ARBA00022777"/>
    </source>
</evidence>
<sequence>MSSQQLDEYESVAQALESATGGRYRALAPLSRGAFGLVVRAACGDREVAVKALKLTINDSLKDVSREIMHHQRLLHAHVVRFKECFAAPPYLCIAMELVAGGDLLELVNEARGLPEDEARYLFQQLILAVDYCHRLGIMSRDIKPENTLLVRVPGKPPMVKLCDFGYAKSLEDSAPTTRAGTMHYVAPEVMLNVHRSAYDGMKADVWSCGVLLYVMLFCAFPFSLAGDGAAGGEAAQMHLVGRRWWARFSVEDIKRHPWFLRNLLPGTLDYNEKVLALPRVLPQSEAEVRAAIEKSMAAVQASRSTGEGYSTLESDSGSEGGVGNMLDPLRGAAPHPLQVRPSAPLAINNKLEALAHDSEGEGLSPLGSDIEDGPRRLVEDPDSPTSRLLERAARRSLASSAQATPERFSYLKDIARNPELARAARRALSASPQQAGQASGGGGMLHAAPRGGGPPPPAVAPQHLQLGQELDTLTAVVDHLDSDAAEESRINQDMAGLTLGRLQSGRAAAERTLGVLQAFAAAETAYARAMTAVARLSLVGGSDGASLRAAMEQVSELPSLMGLSHSSVAERLSEAIKGLQALVQELRLACDEVVHGAGRAKREVEASRHALKAALRGHQESVAAFAVAAAARARPAARGRGVDSDPWLTEGCLVEQQVRLQRAQHVERQYLAKAFQRVGDLERRRAEVVQTTLHSFVHIYRSQVVPLQEIADELQQLLDQIDAASDLESFTETAASSVQSADVLSSRQREAVDQLCSELLGSAEIVRQGRMERWNSSSGKWRQGHLVLTRAGFLHFFLPESAAAKAAALSHGGPSAANGSSSGVGADGGAAGEGGGGGGGAPSGGGSAASLPSVPSGGQLPWGGADSWTAPLESLNLSRCSFEEGDAPVFRIIEAAAGGLGGFALFSGRPRTQMLRAASVEYCMDWAIAIREAIASCTP</sequence>
<reference evidence="9 10" key="1">
    <citation type="journal article" date="2018" name="Plant J.">
        <title>Genome sequences of Chlorella sorokiniana UTEX 1602 and Micractinium conductrix SAG 241.80: implications to maltose excretion by a green alga.</title>
        <authorList>
            <person name="Arriola M.B."/>
            <person name="Velmurugan N."/>
            <person name="Zhang Y."/>
            <person name="Plunkett M.H."/>
            <person name="Hondzo H."/>
            <person name="Barney B.M."/>
        </authorList>
    </citation>
    <scope>NUCLEOTIDE SEQUENCE [LARGE SCALE GENOMIC DNA]</scope>
    <source>
        <strain evidence="9 10">SAG 241.80</strain>
    </source>
</reference>
<evidence type="ECO:0000256" key="2">
    <source>
        <dbReference type="ARBA" id="ARBA00022679"/>
    </source>
</evidence>
<keyword evidence="4" id="KW-0418">Kinase</keyword>
<dbReference type="SMART" id="SM00220">
    <property type="entry name" value="S_TKc"/>
    <property type="match status" value="1"/>
</dbReference>
<feature type="compositionally biased region" description="Gly residues" evidence="6">
    <location>
        <begin position="826"/>
        <end position="848"/>
    </location>
</feature>
<dbReference type="GO" id="GO:0004674">
    <property type="term" value="F:protein serine/threonine kinase activity"/>
    <property type="evidence" value="ECO:0007669"/>
    <property type="project" value="UniProtKB-KW"/>
</dbReference>
<comment type="caution">
    <text evidence="9">The sequence shown here is derived from an EMBL/GenBank/DDBJ whole genome shotgun (WGS) entry which is preliminary data.</text>
</comment>
<dbReference type="Pfam" id="PF00069">
    <property type="entry name" value="Pkinase"/>
    <property type="match status" value="1"/>
</dbReference>
<keyword evidence="2" id="KW-0808">Transferase</keyword>
<dbReference type="InterPro" id="IPR027267">
    <property type="entry name" value="AH/BAR_dom_sf"/>
</dbReference>
<dbReference type="OrthoDB" id="512557at2759"/>
<accession>A0A2P6UZA2</accession>
<feature type="domain" description="Protein kinase" evidence="8">
    <location>
        <begin position="24"/>
        <end position="313"/>
    </location>
</feature>
<name>A0A2P6UZA2_9CHLO</name>
<keyword evidence="1" id="KW-0723">Serine/threonine-protein kinase</keyword>
<organism evidence="9 10">
    <name type="scientific">Micractinium conductrix</name>
    <dbReference type="NCBI Taxonomy" id="554055"/>
    <lineage>
        <taxon>Eukaryota</taxon>
        <taxon>Viridiplantae</taxon>
        <taxon>Chlorophyta</taxon>
        <taxon>core chlorophytes</taxon>
        <taxon>Trebouxiophyceae</taxon>
        <taxon>Chlorellales</taxon>
        <taxon>Chlorellaceae</taxon>
        <taxon>Chlorella clade</taxon>
        <taxon>Micractinium</taxon>
    </lineage>
</organism>
<dbReference type="GO" id="GO:0005524">
    <property type="term" value="F:ATP binding"/>
    <property type="evidence" value="ECO:0007669"/>
    <property type="project" value="UniProtKB-KW"/>
</dbReference>
<feature type="domain" description="PH" evidence="7">
    <location>
        <begin position="765"/>
        <end position="936"/>
    </location>
</feature>
<dbReference type="SUPFAM" id="SSF50729">
    <property type="entry name" value="PH domain-like"/>
    <property type="match status" value="1"/>
</dbReference>
<evidence type="ECO:0000256" key="5">
    <source>
        <dbReference type="ARBA" id="ARBA00022840"/>
    </source>
</evidence>
<dbReference type="Gene3D" id="1.20.1270.60">
    <property type="entry name" value="Arfaptin homology (AH) domain/BAR domain"/>
    <property type="match status" value="1"/>
</dbReference>
<dbReference type="PANTHER" id="PTHR24346">
    <property type="entry name" value="MAP/MICROTUBULE AFFINITY-REGULATING KINASE"/>
    <property type="match status" value="1"/>
</dbReference>
<evidence type="ECO:0000259" key="7">
    <source>
        <dbReference type="PROSITE" id="PS50003"/>
    </source>
</evidence>
<dbReference type="EMBL" id="LHPF02000081">
    <property type="protein sequence ID" value="PSC67166.1"/>
    <property type="molecule type" value="Genomic_DNA"/>
</dbReference>
<keyword evidence="5" id="KW-0067">ATP-binding</keyword>
<feature type="region of interest" description="Disordered" evidence="6">
    <location>
        <begin position="424"/>
        <end position="460"/>
    </location>
</feature>
<dbReference type="SMART" id="SM00233">
    <property type="entry name" value="PH"/>
    <property type="match status" value="1"/>
</dbReference>
<dbReference type="InterPro" id="IPR000719">
    <property type="entry name" value="Prot_kinase_dom"/>
</dbReference>
<proteinExistence type="predicted"/>
<protein>
    <submittedName>
        <fullName evidence="9">Sulfur stress regulator</fullName>
    </submittedName>
</protein>
<feature type="region of interest" description="Disordered" evidence="6">
    <location>
        <begin position="357"/>
        <end position="388"/>
    </location>
</feature>
<dbReference type="InterPro" id="IPR001849">
    <property type="entry name" value="PH_domain"/>
</dbReference>
<feature type="compositionally biased region" description="Low complexity" evidence="6">
    <location>
        <begin position="849"/>
        <end position="859"/>
    </location>
</feature>
<dbReference type="Pfam" id="PF20400">
    <property type="entry name" value="BAR_4"/>
    <property type="match status" value="1"/>
</dbReference>
<keyword evidence="10" id="KW-1185">Reference proteome</keyword>
<feature type="compositionally biased region" description="Low complexity" evidence="6">
    <location>
        <begin position="424"/>
        <end position="438"/>
    </location>
</feature>
<evidence type="ECO:0000256" key="1">
    <source>
        <dbReference type="ARBA" id="ARBA00022527"/>
    </source>
</evidence>
<feature type="compositionally biased region" description="Polar residues" evidence="6">
    <location>
        <begin position="304"/>
        <end position="318"/>
    </location>
</feature>
<evidence type="ECO:0000259" key="8">
    <source>
        <dbReference type="PROSITE" id="PS50011"/>
    </source>
</evidence>